<dbReference type="NCBIfam" id="TIGR00229">
    <property type="entry name" value="sensory_box"/>
    <property type="match status" value="1"/>
</dbReference>
<comment type="caution">
    <text evidence="3">The sequence shown here is derived from an EMBL/GenBank/DDBJ whole genome shotgun (WGS) entry which is preliminary data.</text>
</comment>
<dbReference type="Pfam" id="PF00990">
    <property type="entry name" value="GGDEF"/>
    <property type="match status" value="1"/>
</dbReference>
<dbReference type="InterPro" id="IPR043128">
    <property type="entry name" value="Rev_trsase/Diguanyl_cyclase"/>
</dbReference>
<dbReference type="InterPro" id="IPR000014">
    <property type="entry name" value="PAS"/>
</dbReference>
<dbReference type="SUPFAM" id="SSF55073">
    <property type="entry name" value="Nucleotide cyclase"/>
    <property type="match status" value="1"/>
</dbReference>
<dbReference type="SUPFAM" id="SSF55781">
    <property type="entry name" value="GAF domain-like"/>
    <property type="match status" value="1"/>
</dbReference>
<evidence type="ECO:0000313" key="4">
    <source>
        <dbReference type="Proteomes" id="UP001251524"/>
    </source>
</evidence>
<dbReference type="Gene3D" id="3.30.450.20">
    <property type="entry name" value="PAS domain"/>
    <property type="match status" value="1"/>
</dbReference>
<protein>
    <submittedName>
        <fullName evidence="3">Diguanylate cyclase (GGDEF)-like protein/PAS domain S-box-containing protein</fullName>
    </submittedName>
</protein>
<sequence>MENAHPPLATVMDLLLDAVCVVDPDGRYLYVNASYERIFGYSAAEVLGKPMIELVHPDDRERTLQAAREIMDGQPKLHFRNRYLRKDGSVVDIQWSARWSEDQRVRIAVAHDVTELRRAETVQAALLAISEAAQTDGDLHAMIASIHQIIGGLLPATNFFVALHDARRGVLEFPYFVDEHDAPPGPMPIEEATLSSEVIRSGQALLITPDLQATLPPHLQRVIGHDAVDWLGVPLCTADRVIGALVVQSYHSTTRYTAEDKQLLQFVSAQIASAIERKRSRASLEHLVAHDPLTDLPNRNCFHERLEQALETAQQQNLRLAVLYLDLDGFKGINDRYGHELGDLLLHEVGQRIRHCIRQSDMVARLGGDEFVVMLYGISHDEDALAVAEQIRTALLEPYLLEGQTLRISASIGIALHPEHGAEKKPLLRHADNAMYAAKREGGNRLALESVA</sequence>
<dbReference type="Gene3D" id="3.30.70.270">
    <property type="match status" value="1"/>
</dbReference>
<organism evidence="3 4">
    <name type="scientific">Lysobacter niastensis</name>
    <dbReference type="NCBI Taxonomy" id="380629"/>
    <lineage>
        <taxon>Bacteria</taxon>
        <taxon>Pseudomonadati</taxon>
        <taxon>Pseudomonadota</taxon>
        <taxon>Gammaproteobacteria</taxon>
        <taxon>Lysobacterales</taxon>
        <taxon>Lysobacteraceae</taxon>
        <taxon>Lysobacter</taxon>
    </lineage>
</organism>
<dbReference type="SMART" id="SM00267">
    <property type="entry name" value="GGDEF"/>
    <property type="match status" value="1"/>
</dbReference>
<dbReference type="InterPro" id="IPR013767">
    <property type="entry name" value="PAS_fold"/>
</dbReference>
<accession>A0ABU1WES9</accession>
<feature type="domain" description="PAS" evidence="1">
    <location>
        <begin position="4"/>
        <end position="74"/>
    </location>
</feature>
<dbReference type="SMART" id="SM00091">
    <property type="entry name" value="PAS"/>
    <property type="match status" value="1"/>
</dbReference>
<dbReference type="SMART" id="SM00065">
    <property type="entry name" value="GAF"/>
    <property type="match status" value="1"/>
</dbReference>
<dbReference type="InterPro" id="IPR029016">
    <property type="entry name" value="GAF-like_dom_sf"/>
</dbReference>
<dbReference type="CDD" id="cd01949">
    <property type="entry name" value="GGDEF"/>
    <property type="match status" value="1"/>
</dbReference>
<evidence type="ECO:0000259" key="1">
    <source>
        <dbReference type="PROSITE" id="PS50112"/>
    </source>
</evidence>
<reference evidence="3 4" key="1">
    <citation type="submission" date="2023-07" db="EMBL/GenBank/DDBJ databases">
        <title>Sorghum-associated microbial communities from plants grown in Nebraska, USA.</title>
        <authorList>
            <person name="Schachtman D."/>
        </authorList>
    </citation>
    <scope>NUCLEOTIDE SEQUENCE [LARGE SCALE GENOMIC DNA]</scope>
    <source>
        <strain evidence="3 4">BE198</strain>
    </source>
</reference>
<dbReference type="Pfam" id="PF00989">
    <property type="entry name" value="PAS"/>
    <property type="match status" value="1"/>
</dbReference>
<dbReference type="Proteomes" id="UP001251524">
    <property type="component" value="Unassembled WGS sequence"/>
</dbReference>
<dbReference type="RefSeq" id="WP_310064244.1">
    <property type="nucleotide sequence ID" value="NZ_JAVDVY010000003.1"/>
</dbReference>
<gene>
    <name evidence="3" type="ORF">J2X06_003290</name>
</gene>
<keyword evidence="4" id="KW-1185">Reference proteome</keyword>
<dbReference type="PROSITE" id="PS50112">
    <property type="entry name" value="PAS"/>
    <property type="match status" value="1"/>
</dbReference>
<dbReference type="CDD" id="cd00130">
    <property type="entry name" value="PAS"/>
    <property type="match status" value="1"/>
</dbReference>
<dbReference type="PROSITE" id="PS50887">
    <property type="entry name" value="GGDEF"/>
    <property type="match status" value="1"/>
</dbReference>
<proteinExistence type="predicted"/>
<dbReference type="PANTHER" id="PTHR46663:SF3">
    <property type="entry name" value="SLL0267 PROTEIN"/>
    <property type="match status" value="1"/>
</dbReference>
<dbReference type="InterPro" id="IPR052163">
    <property type="entry name" value="DGC-Regulatory_Protein"/>
</dbReference>
<name>A0ABU1WES9_9GAMM</name>
<dbReference type="InterPro" id="IPR035965">
    <property type="entry name" value="PAS-like_dom_sf"/>
</dbReference>
<dbReference type="PANTHER" id="PTHR46663">
    <property type="entry name" value="DIGUANYLATE CYCLASE DGCT-RELATED"/>
    <property type="match status" value="1"/>
</dbReference>
<feature type="domain" description="GGDEF" evidence="2">
    <location>
        <begin position="318"/>
        <end position="451"/>
    </location>
</feature>
<dbReference type="InterPro" id="IPR003018">
    <property type="entry name" value="GAF"/>
</dbReference>
<evidence type="ECO:0000259" key="2">
    <source>
        <dbReference type="PROSITE" id="PS50887"/>
    </source>
</evidence>
<dbReference type="NCBIfam" id="TIGR00254">
    <property type="entry name" value="GGDEF"/>
    <property type="match status" value="1"/>
</dbReference>
<dbReference type="SUPFAM" id="SSF55785">
    <property type="entry name" value="PYP-like sensor domain (PAS domain)"/>
    <property type="match status" value="1"/>
</dbReference>
<dbReference type="InterPro" id="IPR000160">
    <property type="entry name" value="GGDEF_dom"/>
</dbReference>
<evidence type="ECO:0000313" key="3">
    <source>
        <dbReference type="EMBL" id="MDR7136072.1"/>
    </source>
</evidence>
<dbReference type="EMBL" id="JAVDVY010000003">
    <property type="protein sequence ID" value="MDR7136072.1"/>
    <property type="molecule type" value="Genomic_DNA"/>
</dbReference>
<dbReference type="Pfam" id="PF13185">
    <property type="entry name" value="GAF_2"/>
    <property type="match status" value="1"/>
</dbReference>
<dbReference type="Gene3D" id="3.30.450.40">
    <property type="match status" value="1"/>
</dbReference>
<dbReference type="InterPro" id="IPR029787">
    <property type="entry name" value="Nucleotide_cyclase"/>
</dbReference>